<comment type="caution">
    <text evidence="5">The sequence shown here is derived from an EMBL/GenBank/DDBJ whole genome shotgun (WGS) entry which is preliminary data.</text>
</comment>
<dbReference type="GO" id="GO:0006567">
    <property type="term" value="P:L-threonine catabolic process"/>
    <property type="evidence" value="ECO:0007669"/>
    <property type="project" value="TreeGrafter"/>
</dbReference>
<dbReference type="InterPro" id="IPR036052">
    <property type="entry name" value="TrpB-like_PALP_sf"/>
</dbReference>
<dbReference type="NCBIfam" id="NF004771">
    <property type="entry name" value="PRK06110.1"/>
    <property type="match status" value="1"/>
</dbReference>
<dbReference type="PANTHER" id="PTHR48078">
    <property type="entry name" value="THREONINE DEHYDRATASE, MITOCHONDRIAL-RELATED"/>
    <property type="match status" value="1"/>
</dbReference>
<dbReference type="Proteomes" id="UP000241808">
    <property type="component" value="Unassembled WGS sequence"/>
</dbReference>
<evidence type="ECO:0000256" key="2">
    <source>
        <dbReference type="ARBA" id="ARBA00022898"/>
    </source>
</evidence>
<name>A0A2T4ZE30_9HYPH</name>
<comment type="cofactor">
    <cofactor evidence="1">
        <name>pyridoxal 5'-phosphate</name>
        <dbReference type="ChEBI" id="CHEBI:597326"/>
    </cofactor>
</comment>
<protein>
    <submittedName>
        <fullName evidence="5">Threonine dehydratase</fullName>
    </submittedName>
</protein>
<dbReference type="Gene3D" id="3.40.50.1100">
    <property type="match status" value="2"/>
</dbReference>
<evidence type="ECO:0000313" key="6">
    <source>
        <dbReference type="Proteomes" id="UP000241808"/>
    </source>
</evidence>
<reference evidence="5 6" key="1">
    <citation type="submission" date="2018-04" db="EMBL/GenBank/DDBJ databases">
        <title>Genomic Encyclopedia of Archaeal and Bacterial Type Strains, Phase II (KMG-II): from individual species to whole genera.</title>
        <authorList>
            <person name="Goeker M."/>
        </authorList>
    </citation>
    <scope>NUCLEOTIDE SEQUENCE [LARGE SCALE GENOMIC DNA]</scope>
    <source>
        <strain evidence="5 6">DSM 25521</strain>
    </source>
</reference>
<dbReference type="OrthoDB" id="9811476at2"/>
<dbReference type="InterPro" id="IPR001926">
    <property type="entry name" value="TrpB-like_PALP"/>
</dbReference>
<dbReference type="PANTHER" id="PTHR48078:SF7">
    <property type="entry name" value="BLL6502 PROTEIN"/>
    <property type="match status" value="1"/>
</dbReference>
<keyword evidence="2" id="KW-0663">Pyridoxal phosphate</keyword>
<evidence type="ECO:0000256" key="3">
    <source>
        <dbReference type="ARBA" id="ARBA00023239"/>
    </source>
</evidence>
<dbReference type="GO" id="GO:0004794">
    <property type="term" value="F:threonine deaminase activity"/>
    <property type="evidence" value="ECO:0007669"/>
    <property type="project" value="TreeGrafter"/>
</dbReference>
<gene>
    <name evidence="5" type="ORF">C8P69_10375</name>
</gene>
<sequence length="325" mass="34237">MDPISLDDLRAAEQLVRRAMPPTPAFAWPLLAERFGLDVVVKHENHTPTGAFKVRGGLVYMDRLVRERPEVRGIVSATRGNHGQSLAFAARKAGLEAVIVVPHGNSVEKNAAMRAFGATLVEHGRDFDEARDHAVALARERGYEFAASFQRDLVLGVATYALELFTDHPDLDVVYVPIGLGSGICGVITARDLLGLKTEVVAVVAENAPAYARSLAAGHVVETNTAASFADGMAVRIPNAEALAMIAAGAARCVTVDEDAIASAMRIYWTDTHNAAEGAGAAALAALGREAQALKGRKAGVILSGQNVDLAIMAEVMAGRTPQAA</sequence>
<dbReference type="GO" id="GO:0003941">
    <property type="term" value="F:L-serine ammonia-lyase activity"/>
    <property type="evidence" value="ECO:0007669"/>
    <property type="project" value="TreeGrafter"/>
</dbReference>
<dbReference type="EMBL" id="PZZL01000003">
    <property type="protein sequence ID" value="PTM60149.1"/>
    <property type="molecule type" value="Genomic_DNA"/>
</dbReference>
<proteinExistence type="predicted"/>
<dbReference type="AlphaFoldDB" id="A0A2T4ZE30"/>
<evidence type="ECO:0000259" key="4">
    <source>
        <dbReference type="Pfam" id="PF00291"/>
    </source>
</evidence>
<dbReference type="CDD" id="cd01562">
    <property type="entry name" value="Thr-dehyd"/>
    <property type="match status" value="1"/>
</dbReference>
<evidence type="ECO:0000313" key="5">
    <source>
        <dbReference type="EMBL" id="PTM60149.1"/>
    </source>
</evidence>
<accession>A0A2T4ZE30</accession>
<organism evidence="5 6">
    <name type="scientific">Phreatobacter oligotrophus</name>
    <dbReference type="NCBI Taxonomy" id="1122261"/>
    <lineage>
        <taxon>Bacteria</taxon>
        <taxon>Pseudomonadati</taxon>
        <taxon>Pseudomonadota</taxon>
        <taxon>Alphaproteobacteria</taxon>
        <taxon>Hyphomicrobiales</taxon>
        <taxon>Phreatobacteraceae</taxon>
        <taxon>Phreatobacter</taxon>
    </lineage>
</organism>
<dbReference type="SUPFAM" id="SSF53686">
    <property type="entry name" value="Tryptophan synthase beta subunit-like PLP-dependent enzymes"/>
    <property type="match status" value="1"/>
</dbReference>
<evidence type="ECO:0000256" key="1">
    <source>
        <dbReference type="ARBA" id="ARBA00001933"/>
    </source>
</evidence>
<dbReference type="InterPro" id="IPR050147">
    <property type="entry name" value="Ser/Thr_Dehydratase"/>
</dbReference>
<dbReference type="RefSeq" id="WP_108175728.1">
    <property type="nucleotide sequence ID" value="NZ_PZZL01000003.1"/>
</dbReference>
<feature type="domain" description="Tryptophan synthase beta chain-like PALP" evidence="4">
    <location>
        <begin position="19"/>
        <end position="305"/>
    </location>
</feature>
<dbReference type="GO" id="GO:0009097">
    <property type="term" value="P:isoleucine biosynthetic process"/>
    <property type="evidence" value="ECO:0007669"/>
    <property type="project" value="TreeGrafter"/>
</dbReference>
<dbReference type="Pfam" id="PF00291">
    <property type="entry name" value="PALP"/>
    <property type="match status" value="1"/>
</dbReference>
<keyword evidence="3" id="KW-0456">Lyase</keyword>
<dbReference type="GO" id="GO:0006565">
    <property type="term" value="P:L-serine catabolic process"/>
    <property type="evidence" value="ECO:0007669"/>
    <property type="project" value="TreeGrafter"/>
</dbReference>
<keyword evidence="6" id="KW-1185">Reference proteome</keyword>